<feature type="signal peptide" evidence="2">
    <location>
        <begin position="1"/>
        <end position="28"/>
    </location>
</feature>
<protein>
    <recommendedName>
        <fullName evidence="5">WD-40 repeat-containing protein</fullName>
    </recommendedName>
</protein>
<evidence type="ECO:0000256" key="1">
    <source>
        <dbReference type="SAM" id="MobiDB-lite"/>
    </source>
</evidence>
<evidence type="ECO:0000313" key="3">
    <source>
        <dbReference type="EMBL" id="CAG9173960.1"/>
    </source>
</evidence>
<feature type="region of interest" description="Disordered" evidence="1">
    <location>
        <begin position="118"/>
        <end position="143"/>
    </location>
</feature>
<dbReference type="SUPFAM" id="SSF50974">
    <property type="entry name" value="Nitrous oxide reductase, N-terminal domain"/>
    <property type="match status" value="1"/>
</dbReference>
<comment type="caution">
    <text evidence="3">The sequence shown here is derived from an EMBL/GenBank/DDBJ whole genome shotgun (WGS) entry which is preliminary data.</text>
</comment>
<accession>A0ABM8X235</accession>
<dbReference type="Pfam" id="PF10282">
    <property type="entry name" value="Lactonase"/>
    <property type="match status" value="1"/>
</dbReference>
<dbReference type="RefSeq" id="WP_224002780.1">
    <property type="nucleotide sequence ID" value="NZ_CAJZAF010000013.1"/>
</dbReference>
<dbReference type="PANTHER" id="PTHR47197">
    <property type="entry name" value="PROTEIN NIRF"/>
    <property type="match status" value="1"/>
</dbReference>
<keyword evidence="2" id="KW-0732">Signal</keyword>
<dbReference type="InterPro" id="IPR019405">
    <property type="entry name" value="Lactonase_7-beta_prop"/>
</dbReference>
<evidence type="ECO:0000256" key="2">
    <source>
        <dbReference type="SAM" id="SignalP"/>
    </source>
</evidence>
<dbReference type="InterPro" id="IPR015943">
    <property type="entry name" value="WD40/YVTN_repeat-like_dom_sf"/>
</dbReference>
<evidence type="ECO:0008006" key="5">
    <source>
        <dbReference type="Google" id="ProtNLM"/>
    </source>
</evidence>
<dbReference type="InterPro" id="IPR051200">
    <property type="entry name" value="Host-pathogen_enzymatic-act"/>
</dbReference>
<reference evidence="3 4" key="1">
    <citation type="submission" date="2021-08" db="EMBL/GenBank/DDBJ databases">
        <authorList>
            <person name="Peeters C."/>
        </authorList>
    </citation>
    <scope>NUCLEOTIDE SEQUENCE [LARGE SCALE GENOMIC DNA]</scope>
    <source>
        <strain evidence="3 4">LMG 23994</strain>
    </source>
</reference>
<proteinExistence type="predicted"/>
<name>A0ABM8X235_9BURK</name>
<dbReference type="EMBL" id="CAJZAF010000013">
    <property type="protein sequence ID" value="CAG9173960.1"/>
    <property type="molecule type" value="Genomic_DNA"/>
</dbReference>
<dbReference type="SMART" id="SM00320">
    <property type="entry name" value="WD40"/>
    <property type="match status" value="3"/>
</dbReference>
<dbReference type="Gene3D" id="2.130.10.10">
    <property type="entry name" value="YVTN repeat-like/Quinoprotein amine dehydrogenase"/>
    <property type="match status" value="2"/>
</dbReference>
<dbReference type="PANTHER" id="PTHR47197:SF3">
    <property type="entry name" value="DIHYDRO-HEME D1 DEHYDROGENASE"/>
    <property type="match status" value="1"/>
</dbReference>
<dbReference type="InterPro" id="IPR011045">
    <property type="entry name" value="N2O_reductase_N"/>
</dbReference>
<organism evidence="3 4">
    <name type="scientific">Cupriavidus pinatubonensis</name>
    <dbReference type="NCBI Taxonomy" id="248026"/>
    <lineage>
        <taxon>Bacteria</taxon>
        <taxon>Pseudomonadati</taxon>
        <taxon>Pseudomonadota</taxon>
        <taxon>Betaproteobacteria</taxon>
        <taxon>Burkholderiales</taxon>
        <taxon>Burkholderiaceae</taxon>
        <taxon>Cupriavidus</taxon>
    </lineage>
</organism>
<dbReference type="Proteomes" id="UP000701702">
    <property type="component" value="Unassembled WGS sequence"/>
</dbReference>
<evidence type="ECO:0000313" key="4">
    <source>
        <dbReference type="Proteomes" id="UP000701702"/>
    </source>
</evidence>
<feature type="chain" id="PRO_5047120720" description="WD-40 repeat-containing protein" evidence="2">
    <location>
        <begin position="29"/>
        <end position="354"/>
    </location>
</feature>
<keyword evidence="4" id="KW-1185">Reference proteome</keyword>
<gene>
    <name evidence="3" type="ORF">LMG23994_02752</name>
</gene>
<sequence length="354" mass="37521">MTLPSTSLRAATLLALASVLAGTGQAGAAQAYISTESGGIAVIDLERMERLPGPSTAGKGPRGLALTTDGKFLLAANKETGDMSVIDVAAGKEVRRVTIGQNPEFVRVAGDQAFVTFEPGERPGPPGKPAAPAKDAGKDDDKPLPAEIAVVDLKSWRVVRTVRSGLETEGIEFSRDGRLMLVTNEGDDTVTVYDKASGRQLQQLHMPAGSRPRGIRASPDGSRYVVTLESANAFAVLAADDYRVLRTVPTRTGPYGVTFDRSGGRLFVAASRADTLQVFDGQSYAPVADIAVGKRCWHFAFTPDDARLLVACGRSNAVQVFDARTYQPVQQIDGLPLAWGIVTWPKSIGTIDAP</sequence>
<dbReference type="InterPro" id="IPR001680">
    <property type="entry name" value="WD40_rpt"/>
</dbReference>